<dbReference type="InterPro" id="IPR027159">
    <property type="entry name" value="CBP80"/>
</dbReference>
<evidence type="ECO:0000313" key="4">
    <source>
        <dbReference type="EMBL" id="ASF90199.1"/>
    </source>
</evidence>
<evidence type="ECO:0000259" key="3">
    <source>
        <dbReference type="Pfam" id="PF09090"/>
    </source>
</evidence>
<sequence>MSYYQGHAQAQAQGYGGGGGGYGDRRYQQSRYRDDGSHSHSGRPAPASYKHQQGRGGRRDEPREPAMSAEKSIQEMVYRLGDADDFDPSADIMRAARILEAKFEQLPDAILQAFRAAATELPHKSPYIATLISIILSSPPSSTASSSTGLTAPNVGRTIIADLVRSFQGYLDNRLWREVRLTMHLFGHLCTARAVSASSLLELLQSFAAVLDEPGVHERPDRADAVVGCIGEVLIRSGANLYTYNAAAVEVLVAAIEAYVAARTVAKGLLTPHPRLGESDFSEVDDSLHTLLAALQSELSLGLLTPSFLPRPHDIFAQTTSSTVVKMLSTEAPYELPAVLVPPEQDEVEDKTGAPAQGARIERTDGRGRYSGARVYLRMFEDETMPVHTSGAGVALRALVLDIIDIYEVNRKEGAKLLLELPRWASSGSFRRRGGGADEGGWIPENVAVDSILSSMLLLPTPPHRLIYYASLLTEMCKISPSTVAPALGKSVRKLYTSLSTGTDVEVARRLAEWFSLHLSNFNFAWGWSEWEPDTTLPLTHPKRAFHKRTLALEVRLSYYDRIKGTVPESMIEFVMPSQAPAPNPEFDDPEHPQHADAAALLLLLRQKATVDDVSIRITELRTSFVEESGMTDEEAEIISRDIAVQSILSIGSRSFSHFLNATERYLPLLRSLTPTPVGRLALLRSVSRFWKNNEQLITIVFDKLIQYRIVEPAEVIQWVFSPEEHISEGTMDVDSVVSRDWSGGAGWDVLRMTLDKVNGRVLQVRDRLALARRDDEAQRAANRAASGVNDDDLMAIADAPDEPASSATTSAIAAHDTVRREQKNALVAAAESFVKGTCRALKDGKLLESEDGEGCEGKDGWSEEDWNAWALWGWWREFCRLYAKELGQIAQTVDSIALVETESAGEAGKAVRRVWDDSRKLAGGI</sequence>
<dbReference type="InterPro" id="IPR015172">
    <property type="entry name" value="MIF4G-like_typ-1"/>
</dbReference>
<feature type="compositionally biased region" description="Low complexity" evidence="1">
    <location>
        <begin position="1"/>
        <end position="13"/>
    </location>
</feature>
<dbReference type="GO" id="GO:0003729">
    <property type="term" value="F:mRNA binding"/>
    <property type="evidence" value="ECO:0007669"/>
    <property type="project" value="TreeGrafter"/>
</dbReference>
<reference evidence="4" key="1">
    <citation type="submission" date="2016-10" db="EMBL/GenBank/DDBJ databases">
        <title>Phylogenomic data for the living fossil Bartheletia paradoxa suggests that the early evolutionary history of major basidiomycete lineages might not be bifurcate.</title>
        <authorList>
            <person name="Mishra B."/>
            <person name="Choi Y.-J."/>
            <person name="Bauer R."/>
            <person name="Thines M."/>
        </authorList>
    </citation>
    <scope>NUCLEOTIDE SEQUENCE</scope>
</reference>
<dbReference type="GO" id="GO:0006406">
    <property type="term" value="P:mRNA export from nucleus"/>
    <property type="evidence" value="ECO:0007669"/>
    <property type="project" value="InterPro"/>
</dbReference>
<feature type="region of interest" description="Disordered" evidence="1">
    <location>
        <begin position="344"/>
        <end position="363"/>
    </location>
</feature>
<feature type="region of interest" description="Disordered" evidence="1">
    <location>
        <begin position="1"/>
        <end position="68"/>
    </location>
</feature>
<dbReference type="InterPro" id="IPR015174">
    <property type="entry name" value="MIF4G-like_typ-2"/>
</dbReference>
<feature type="compositionally biased region" description="Basic and acidic residues" evidence="1">
    <location>
        <begin position="23"/>
        <end position="38"/>
    </location>
</feature>
<dbReference type="EMBL" id="KY000248">
    <property type="protein sequence ID" value="ASF90199.1"/>
    <property type="molecule type" value="Genomic_DNA"/>
</dbReference>
<feature type="domain" description="MIF4G-like type 2" evidence="3">
    <location>
        <begin position="586"/>
        <end position="887"/>
    </location>
</feature>
<evidence type="ECO:0008006" key="5">
    <source>
        <dbReference type="Google" id="ProtNLM"/>
    </source>
</evidence>
<gene>
    <name evidence="4" type="ORF">SPAR04796</name>
</gene>
<dbReference type="Pfam" id="PF09088">
    <property type="entry name" value="MIF4G_like"/>
    <property type="match status" value="1"/>
</dbReference>
<dbReference type="AlphaFoldDB" id="A0A2D0XHR0"/>
<dbReference type="InterPro" id="IPR016024">
    <property type="entry name" value="ARM-type_fold"/>
</dbReference>
<dbReference type="PANTHER" id="PTHR12412:SF2">
    <property type="entry name" value="NUCLEAR CAP-BINDING PROTEIN SUBUNIT 1"/>
    <property type="match status" value="1"/>
</dbReference>
<feature type="domain" description="MIF4G-like type 1" evidence="2">
    <location>
        <begin position="388"/>
        <end position="569"/>
    </location>
</feature>
<protein>
    <recommendedName>
        <fullName evidence="5">MIF4G domain-containing protein</fullName>
    </recommendedName>
</protein>
<dbReference type="SUPFAM" id="SSF48371">
    <property type="entry name" value="ARM repeat"/>
    <property type="match status" value="3"/>
</dbReference>
<dbReference type="GO" id="GO:0005634">
    <property type="term" value="C:nucleus"/>
    <property type="evidence" value="ECO:0007669"/>
    <property type="project" value="TreeGrafter"/>
</dbReference>
<evidence type="ECO:0000259" key="2">
    <source>
        <dbReference type="Pfam" id="PF09088"/>
    </source>
</evidence>
<name>A0A2D0XHR0_9BASI</name>
<dbReference type="GO" id="GO:0005846">
    <property type="term" value="C:nuclear cap binding complex"/>
    <property type="evidence" value="ECO:0007669"/>
    <property type="project" value="InterPro"/>
</dbReference>
<proteinExistence type="predicted"/>
<dbReference type="Pfam" id="PF09090">
    <property type="entry name" value="MIF4G_like_2"/>
    <property type="match status" value="1"/>
</dbReference>
<evidence type="ECO:0000256" key="1">
    <source>
        <dbReference type="SAM" id="MobiDB-lite"/>
    </source>
</evidence>
<dbReference type="GO" id="GO:0000184">
    <property type="term" value="P:nuclear-transcribed mRNA catabolic process, nonsense-mediated decay"/>
    <property type="evidence" value="ECO:0007669"/>
    <property type="project" value="TreeGrafter"/>
</dbReference>
<dbReference type="GO" id="GO:0000339">
    <property type="term" value="F:RNA cap binding"/>
    <property type="evidence" value="ECO:0007669"/>
    <property type="project" value="InterPro"/>
</dbReference>
<organism evidence="4">
    <name type="scientific">Bartheletia paradoxa</name>
    <dbReference type="NCBI Taxonomy" id="669517"/>
    <lineage>
        <taxon>Eukaryota</taxon>
        <taxon>Fungi</taxon>
        <taxon>Dikarya</taxon>
        <taxon>Basidiomycota</taxon>
        <taxon>Agaricomycotina</taxon>
        <taxon>Bartheletiomycetes</taxon>
        <taxon>Bartheletiales</taxon>
        <taxon>Bartheletiaceae</taxon>
        <taxon>Bartheletia</taxon>
    </lineage>
</organism>
<dbReference type="PANTHER" id="PTHR12412">
    <property type="entry name" value="CAP BINDING PROTEIN"/>
    <property type="match status" value="1"/>
</dbReference>
<accession>A0A2D0XHR0</accession>
<dbReference type="Gene3D" id="1.25.40.180">
    <property type="match status" value="3"/>
</dbReference>